<comment type="caution">
    <text evidence="1">The sequence shown here is derived from an EMBL/GenBank/DDBJ whole genome shotgun (WGS) entry which is preliminary data.</text>
</comment>
<gene>
    <name evidence="1" type="ORF">GCM10010365_03400</name>
</gene>
<reference evidence="1" key="1">
    <citation type="journal article" date="2014" name="Int. J. Syst. Evol. Microbiol.">
        <title>Complete genome sequence of Corynebacterium casei LMG S-19264T (=DSM 44701T), isolated from a smear-ripened cheese.</title>
        <authorList>
            <consortium name="US DOE Joint Genome Institute (JGI-PGF)"/>
            <person name="Walter F."/>
            <person name="Albersmeier A."/>
            <person name="Kalinowski J."/>
            <person name="Ruckert C."/>
        </authorList>
    </citation>
    <scope>NUCLEOTIDE SEQUENCE</scope>
    <source>
        <strain evidence="1">JCM 4815</strain>
    </source>
</reference>
<protein>
    <submittedName>
        <fullName evidence="1">Uncharacterized protein</fullName>
    </submittedName>
</protein>
<accession>A0A918P7N7</accession>
<evidence type="ECO:0000313" key="2">
    <source>
        <dbReference type="Proteomes" id="UP000622166"/>
    </source>
</evidence>
<dbReference type="EMBL" id="BMVW01000001">
    <property type="protein sequence ID" value="GGY88656.1"/>
    <property type="molecule type" value="Genomic_DNA"/>
</dbReference>
<reference evidence="1" key="2">
    <citation type="submission" date="2020-09" db="EMBL/GenBank/DDBJ databases">
        <authorList>
            <person name="Sun Q."/>
            <person name="Ohkuma M."/>
        </authorList>
    </citation>
    <scope>NUCLEOTIDE SEQUENCE</scope>
    <source>
        <strain evidence="1">JCM 4815</strain>
    </source>
</reference>
<organism evidence="1 2">
    <name type="scientific">Streptomyces poonensis</name>
    <dbReference type="NCBI Taxonomy" id="68255"/>
    <lineage>
        <taxon>Bacteria</taxon>
        <taxon>Bacillati</taxon>
        <taxon>Actinomycetota</taxon>
        <taxon>Actinomycetes</taxon>
        <taxon>Kitasatosporales</taxon>
        <taxon>Streptomycetaceae</taxon>
        <taxon>Streptomyces</taxon>
    </lineage>
</organism>
<dbReference type="AlphaFoldDB" id="A0A918P7N7"/>
<sequence>MPEDAHVEIDPFVSCCVAIDWKKELEETLAERVVICIDACREGTEQDSMALTNVRGWATRKVDRVLRKKVAYVYACSPGQLALFVRPEDRVKPGAECGTDRGDSFSLFSRAVRDVFAARHGFSRPWRFPQGGPGPYRRAASRVR</sequence>
<proteinExistence type="predicted"/>
<dbReference type="Proteomes" id="UP000622166">
    <property type="component" value="Unassembled WGS sequence"/>
</dbReference>
<evidence type="ECO:0000313" key="1">
    <source>
        <dbReference type="EMBL" id="GGY88656.1"/>
    </source>
</evidence>
<name>A0A918P7N7_9ACTN</name>
<keyword evidence="2" id="KW-1185">Reference proteome</keyword>